<sequence>MKNIAYHSFICSLYFLLHGCSNSQPQQPLQHQSNKTIAKSTTIPTQKNPQQTLASFDKISCDDIQNPQFQQAVLNAINEIRNHSQQCGKIAYSATHSLKWNNQLQMSSTAHAQDISQRQILSHVGRGGENLRFRIKKTGYKGGGGENLATGQTNLKQVLENWLALSPGHCDNLMKPQFKDYAIACSRNPTTHRTYWVQHFGSGKN</sequence>
<dbReference type="EMBL" id="CP121776">
    <property type="protein sequence ID" value="WMG19402.1"/>
    <property type="molecule type" value="Genomic_DNA"/>
</dbReference>
<keyword evidence="3" id="KW-1185">Reference proteome</keyword>
<organism evidence="2 3">
    <name type="scientific">Acinetobacter johnsonii</name>
    <dbReference type="NCBI Taxonomy" id="40214"/>
    <lineage>
        <taxon>Bacteria</taxon>
        <taxon>Pseudomonadati</taxon>
        <taxon>Pseudomonadota</taxon>
        <taxon>Gammaproteobacteria</taxon>
        <taxon>Moraxellales</taxon>
        <taxon>Moraxellaceae</taxon>
        <taxon>Acinetobacter</taxon>
    </lineage>
</organism>
<dbReference type="PANTHER" id="PTHR31157:SF1">
    <property type="entry name" value="SCP DOMAIN-CONTAINING PROTEIN"/>
    <property type="match status" value="1"/>
</dbReference>
<accession>A0AAJ6LAW4</accession>
<dbReference type="RefSeq" id="WP_078390486.1">
    <property type="nucleotide sequence ID" value="NZ_CP043307.1"/>
</dbReference>
<protein>
    <submittedName>
        <fullName evidence="2">CAP domain-containing protein</fullName>
    </submittedName>
</protein>
<dbReference type="Proteomes" id="UP001244586">
    <property type="component" value="Chromosome"/>
</dbReference>
<proteinExistence type="predicted"/>
<dbReference type="SUPFAM" id="SSF55797">
    <property type="entry name" value="PR-1-like"/>
    <property type="match status" value="1"/>
</dbReference>
<dbReference type="CDD" id="cd05379">
    <property type="entry name" value="CAP_bacterial"/>
    <property type="match status" value="1"/>
</dbReference>
<dbReference type="InterPro" id="IPR035940">
    <property type="entry name" value="CAP_sf"/>
</dbReference>
<dbReference type="Pfam" id="PF00188">
    <property type="entry name" value="CAP"/>
    <property type="match status" value="1"/>
</dbReference>
<gene>
    <name evidence="2" type="ORF">QBJ73_07630</name>
</gene>
<evidence type="ECO:0000313" key="2">
    <source>
        <dbReference type="EMBL" id="WMG19402.1"/>
    </source>
</evidence>
<dbReference type="AlphaFoldDB" id="A0AAJ6LAW4"/>
<evidence type="ECO:0000259" key="1">
    <source>
        <dbReference type="Pfam" id="PF00188"/>
    </source>
</evidence>
<reference evidence="2 3" key="1">
    <citation type="submission" date="2023-04" db="EMBL/GenBank/DDBJ databases">
        <title>Acinetobacter johnsonii isolate AYTCM encoding NDM-1, OXA-58 and PER-1.</title>
        <authorList>
            <person name="Tian C."/>
            <person name="Wang S."/>
            <person name="Fan X."/>
            <person name="Xia D."/>
        </authorList>
    </citation>
    <scope>NUCLEOTIDE SEQUENCE [LARGE SCALE GENOMIC DNA]</scope>
    <source>
        <strain evidence="2 3">AYTCM</strain>
    </source>
</reference>
<dbReference type="Gene3D" id="3.40.33.10">
    <property type="entry name" value="CAP"/>
    <property type="match status" value="1"/>
</dbReference>
<dbReference type="PANTHER" id="PTHR31157">
    <property type="entry name" value="SCP DOMAIN-CONTAINING PROTEIN"/>
    <property type="match status" value="1"/>
</dbReference>
<dbReference type="InterPro" id="IPR014044">
    <property type="entry name" value="CAP_dom"/>
</dbReference>
<evidence type="ECO:0000313" key="3">
    <source>
        <dbReference type="Proteomes" id="UP001244586"/>
    </source>
</evidence>
<name>A0AAJ6LAW4_ACIJO</name>
<feature type="domain" description="SCP" evidence="1">
    <location>
        <begin position="74"/>
        <end position="200"/>
    </location>
</feature>